<evidence type="ECO:0000313" key="10">
    <source>
        <dbReference type="EMBL" id="MBC5629010.1"/>
    </source>
</evidence>
<dbReference type="PANTHER" id="PTHR45711:SF6">
    <property type="entry name" value="CHLORIDE CHANNEL PROTEIN"/>
    <property type="match status" value="1"/>
</dbReference>
<dbReference type="Pfam" id="PF02080">
    <property type="entry name" value="TrkA_C"/>
    <property type="match status" value="1"/>
</dbReference>
<evidence type="ECO:0000256" key="1">
    <source>
        <dbReference type="ARBA" id="ARBA00004141"/>
    </source>
</evidence>
<feature type="transmembrane region" description="Helical" evidence="8">
    <location>
        <begin position="230"/>
        <end position="257"/>
    </location>
</feature>
<comment type="subcellular location">
    <subcellularLocation>
        <location evidence="1">Membrane</location>
        <topology evidence="1">Multi-pass membrane protein</topology>
    </subcellularLocation>
</comment>
<feature type="transmembrane region" description="Helical" evidence="8">
    <location>
        <begin position="20"/>
        <end position="40"/>
    </location>
</feature>
<dbReference type="InterPro" id="IPR014743">
    <property type="entry name" value="Cl-channel_core"/>
</dbReference>
<evidence type="ECO:0000256" key="6">
    <source>
        <dbReference type="ARBA" id="ARBA00023136"/>
    </source>
</evidence>
<accession>A0ABR7DC80</accession>
<comment type="caution">
    <text evidence="10">The sequence shown here is derived from an EMBL/GenBank/DDBJ whole genome shotgun (WGS) entry which is preliminary data.</text>
</comment>
<evidence type="ECO:0000256" key="4">
    <source>
        <dbReference type="ARBA" id="ARBA00022989"/>
    </source>
</evidence>
<evidence type="ECO:0000256" key="8">
    <source>
        <dbReference type="SAM" id="Phobius"/>
    </source>
</evidence>
<dbReference type="Pfam" id="PF00654">
    <property type="entry name" value="Voltage_CLC"/>
    <property type="match status" value="1"/>
</dbReference>
<feature type="transmembrane region" description="Helical" evidence="8">
    <location>
        <begin position="159"/>
        <end position="184"/>
    </location>
</feature>
<feature type="transmembrane region" description="Helical" evidence="8">
    <location>
        <begin position="269"/>
        <end position="292"/>
    </location>
</feature>
<evidence type="ECO:0000256" key="3">
    <source>
        <dbReference type="ARBA" id="ARBA00022692"/>
    </source>
</evidence>
<dbReference type="PROSITE" id="PS51202">
    <property type="entry name" value="RCK_C"/>
    <property type="match status" value="1"/>
</dbReference>
<keyword evidence="2" id="KW-0813">Transport</keyword>
<dbReference type="EMBL" id="JACOOO010000016">
    <property type="protein sequence ID" value="MBC5629010.1"/>
    <property type="molecule type" value="Genomic_DNA"/>
</dbReference>
<keyword evidence="7" id="KW-0868">Chloride</keyword>
<keyword evidence="3 8" id="KW-0812">Transmembrane</keyword>
<feature type="transmembrane region" description="Helical" evidence="8">
    <location>
        <begin position="191"/>
        <end position="210"/>
    </location>
</feature>
<feature type="domain" description="RCK C-terminal" evidence="9">
    <location>
        <begin position="434"/>
        <end position="516"/>
    </location>
</feature>
<dbReference type="SUPFAM" id="SSF81340">
    <property type="entry name" value="Clc chloride channel"/>
    <property type="match status" value="1"/>
</dbReference>
<evidence type="ECO:0000256" key="2">
    <source>
        <dbReference type="ARBA" id="ARBA00022448"/>
    </source>
</evidence>
<evidence type="ECO:0000256" key="7">
    <source>
        <dbReference type="ARBA" id="ARBA00023214"/>
    </source>
</evidence>
<dbReference type="PANTHER" id="PTHR45711">
    <property type="entry name" value="CHLORIDE CHANNEL PROTEIN"/>
    <property type="match status" value="1"/>
</dbReference>
<dbReference type="InterPro" id="IPR001807">
    <property type="entry name" value="ClC"/>
</dbReference>
<evidence type="ECO:0000313" key="11">
    <source>
        <dbReference type="Proteomes" id="UP000596929"/>
    </source>
</evidence>
<feature type="transmembrane region" description="Helical" evidence="8">
    <location>
        <begin position="111"/>
        <end position="129"/>
    </location>
</feature>
<keyword evidence="5" id="KW-0406">Ion transport</keyword>
<keyword evidence="6 8" id="KW-0472">Membrane</keyword>
<feature type="transmembrane region" description="Helical" evidence="8">
    <location>
        <begin position="357"/>
        <end position="378"/>
    </location>
</feature>
<feature type="transmembrane region" description="Helical" evidence="8">
    <location>
        <begin position="312"/>
        <end position="345"/>
    </location>
</feature>
<dbReference type="CDD" id="cd01031">
    <property type="entry name" value="EriC"/>
    <property type="match status" value="1"/>
</dbReference>
<organism evidence="10 11">
    <name type="scientific">Clostridium hominis</name>
    <dbReference type="NCBI Taxonomy" id="2763036"/>
    <lineage>
        <taxon>Bacteria</taxon>
        <taxon>Bacillati</taxon>
        <taxon>Bacillota</taxon>
        <taxon>Clostridia</taxon>
        <taxon>Eubacteriales</taxon>
        <taxon>Clostridiaceae</taxon>
        <taxon>Clostridium</taxon>
    </lineage>
</organism>
<evidence type="ECO:0000256" key="5">
    <source>
        <dbReference type="ARBA" id="ARBA00023065"/>
    </source>
</evidence>
<feature type="transmembrane region" description="Helical" evidence="8">
    <location>
        <begin position="384"/>
        <end position="412"/>
    </location>
</feature>
<dbReference type="InterPro" id="IPR006037">
    <property type="entry name" value="RCK_C"/>
</dbReference>
<keyword evidence="4 8" id="KW-1133">Transmembrane helix</keyword>
<dbReference type="InterPro" id="IPR036721">
    <property type="entry name" value="RCK_C_sf"/>
</dbReference>
<dbReference type="RefSeq" id="WP_186860054.1">
    <property type="nucleotide sequence ID" value="NZ_JACOOO010000016.1"/>
</dbReference>
<dbReference type="Proteomes" id="UP000596929">
    <property type="component" value="Unassembled WGS sequence"/>
</dbReference>
<dbReference type="SUPFAM" id="SSF116726">
    <property type="entry name" value="TrkA C-terminal domain-like"/>
    <property type="match status" value="1"/>
</dbReference>
<dbReference type="Gene3D" id="1.10.3080.10">
    <property type="entry name" value="Clc chloride channel"/>
    <property type="match status" value="1"/>
</dbReference>
<keyword evidence="11" id="KW-1185">Reference proteome</keyword>
<name>A0ABR7DC80_9CLOT</name>
<proteinExistence type="predicted"/>
<dbReference type="Gene3D" id="3.30.70.1450">
    <property type="entry name" value="Regulator of K+ conductance, C-terminal domain"/>
    <property type="match status" value="1"/>
</dbReference>
<protein>
    <submittedName>
        <fullName evidence="10">ClC family H(+)/Cl(-) exchange transporter</fullName>
    </submittedName>
</protein>
<evidence type="ECO:0000259" key="9">
    <source>
        <dbReference type="PROSITE" id="PS51202"/>
    </source>
</evidence>
<gene>
    <name evidence="10" type="ORF">H8S20_08905</name>
</gene>
<dbReference type="PRINTS" id="PR00762">
    <property type="entry name" value="CLCHANNEL"/>
</dbReference>
<reference evidence="10 11" key="1">
    <citation type="submission" date="2020-08" db="EMBL/GenBank/DDBJ databases">
        <title>Genome public.</title>
        <authorList>
            <person name="Liu C."/>
            <person name="Sun Q."/>
        </authorList>
    </citation>
    <scope>NUCLEOTIDE SEQUENCE [LARGE SCALE GENOMIC DNA]</scope>
    <source>
        <strain evidence="10 11">NSJ-6</strain>
    </source>
</reference>
<feature type="transmembrane region" description="Helical" evidence="8">
    <location>
        <begin position="60"/>
        <end position="81"/>
    </location>
</feature>
<sequence>MHSNNIEEILNHRKNMHLKLVVQGILIGLITGLVIVLNRILITKFFSVFEDFYRNSRDNIYETIIVFITVSFFGLITGYMVKRESMISGSGIPQVKGRVINKISVNWFKILIYKFLGGLISLSVGLSVGREGPSVQMGASIGEGLANKFVEKLHAKEEFLITAGASAGLAAAFNSPLAGIIFALEEVHRTFSPLVLLPAMSASLTADFISKNFLGMESALDFNVLTPLPLHLYWLLVVLGIVTGVFGVIFCKGIYLFQNLYGKFKSIPIQFKVMFPFMVTAIAGIISPILLGGGHEIIVHLAAANNSISQLLILYIIKFLLLLICFGSGVPGGIFLPMLLLGALLGKIFGDISVNYLGINSIYVLNFITLAMAGYFVAVVKAPITGIILIMEMTGSFSNLLSLAVVVIIAYLTSDILRNEPIYEKLLERFLNNVGVANHLDKHDKTFMEFVIEMDSTVEDKLIKDIPWPKDCLLVAIKRGDSEIIPRGNVKLIAGDYIIVLVDDHKTSEIYEQITAITLAD</sequence>